<dbReference type="Gene3D" id="3.40.720.10">
    <property type="entry name" value="Alkaline Phosphatase, subunit A"/>
    <property type="match status" value="2"/>
</dbReference>
<reference evidence="2 3" key="1">
    <citation type="submission" date="2024-01" db="EMBL/GenBank/DDBJ databases">
        <title>Multi-omics insights into the function and evolution of sodium benzoate biodegradation pathways in Benzoatithermus flavus gen. nov., sp. nov. from hot spring.</title>
        <authorList>
            <person name="Hu C.-J."/>
            <person name="Li W.-J."/>
        </authorList>
    </citation>
    <scope>NUCLEOTIDE SEQUENCE [LARGE SCALE GENOMIC DNA]</scope>
    <source>
        <strain evidence="2 3">SYSU G07066</strain>
    </source>
</reference>
<sequence>MNAALDRVETLVLLMLENRSFDHMLGYLGLSGPGRLPVDGLSVDPAWLQQHANMWRGTAYPPFQLGAQRIPDPPHERDDMALQIGTPPAPDRPPPLDGFVASFMRQKNPPGDPSLVMGYYTAAAVPVFDFLARSFTVCDHWFSAIPTGTQPNRLMAMSGATSLADNTPYLLPDQELVYDWLTARGVSWCSYQSGPYLPFFSLMPRWQEVILASLALDELGGHGRFRRLKRFRDDWTSRSAMPQVIFIEPEYTDGPRTAPNDDHPPTPVAPGQQLVAAVHDTLIANPERWSRTVLIVTYDEHGGFYDHVPPLPIPTEVPRLGPAARFGSTGLRVPGLIVSPLVEPGSVYSGPLDHTSILQLLAERFDPGRTYSAAVSSRQPLLSPLSAVLTRTEPRREFQPAPPVVAAPALVAEAGMPAEASAVDVNARALYHAGAMMVRSQPQLVAELMPQLAAYLEGPPAPA</sequence>
<comment type="caution">
    <text evidence="2">The sequence shown here is derived from an EMBL/GenBank/DDBJ whole genome shotgun (WGS) entry which is preliminary data.</text>
</comment>
<dbReference type="EMBL" id="JBBLZC010000028">
    <property type="protein sequence ID" value="MEK0085487.1"/>
    <property type="molecule type" value="Genomic_DNA"/>
</dbReference>
<evidence type="ECO:0000256" key="1">
    <source>
        <dbReference type="ARBA" id="ARBA00022801"/>
    </source>
</evidence>
<evidence type="ECO:0000313" key="3">
    <source>
        <dbReference type="Proteomes" id="UP001375743"/>
    </source>
</evidence>
<dbReference type="InterPro" id="IPR007312">
    <property type="entry name" value="Phosphoesterase"/>
</dbReference>
<dbReference type="InterPro" id="IPR017850">
    <property type="entry name" value="Alkaline_phosphatase_core_sf"/>
</dbReference>
<proteinExistence type="predicted"/>
<dbReference type="RefSeq" id="WP_418161336.1">
    <property type="nucleotide sequence ID" value="NZ_JBBLZC010000028.1"/>
</dbReference>
<dbReference type="Pfam" id="PF04185">
    <property type="entry name" value="Phosphoesterase"/>
    <property type="match status" value="1"/>
</dbReference>
<dbReference type="PANTHER" id="PTHR31956">
    <property type="entry name" value="NON-SPECIFIC PHOSPHOLIPASE C4-RELATED"/>
    <property type="match status" value="1"/>
</dbReference>
<gene>
    <name evidence="2" type="ORF">U1T56_20225</name>
</gene>
<dbReference type="Proteomes" id="UP001375743">
    <property type="component" value="Unassembled WGS sequence"/>
</dbReference>
<name>A0ABU8XZW9_9PROT</name>
<keyword evidence="1" id="KW-0378">Hydrolase</keyword>
<evidence type="ECO:0000313" key="2">
    <source>
        <dbReference type="EMBL" id="MEK0085487.1"/>
    </source>
</evidence>
<protein>
    <submittedName>
        <fullName evidence="2">Alkaline phosphatase family protein</fullName>
    </submittedName>
</protein>
<keyword evidence="3" id="KW-1185">Reference proteome</keyword>
<accession>A0ABU8XZW9</accession>
<organism evidence="2 3">
    <name type="scientific">Benzoatithermus flavus</name>
    <dbReference type="NCBI Taxonomy" id="3108223"/>
    <lineage>
        <taxon>Bacteria</taxon>
        <taxon>Pseudomonadati</taxon>
        <taxon>Pseudomonadota</taxon>
        <taxon>Alphaproteobacteria</taxon>
        <taxon>Geminicoccales</taxon>
        <taxon>Geminicoccaceae</taxon>
        <taxon>Benzoatithermus</taxon>
    </lineage>
</organism>
<dbReference type="PANTHER" id="PTHR31956:SF1">
    <property type="entry name" value="NON-SPECIFIC PHOSPHOLIPASE C1"/>
    <property type="match status" value="1"/>
</dbReference>